<evidence type="ECO:0000256" key="1">
    <source>
        <dbReference type="SAM" id="MobiDB-lite"/>
    </source>
</evidence>
<comment type="caution">
    <text evidence="2">The sequence shown here is derived from an EMBL/GenBank/DDBJ whole genome shotgun (WGS) entry which is preliminary data.</text>
</comment>
<dbReference type="InterPro" id="IPR034583">
    <property type="entry name" value="EMF1"/>
</dbReference>
<evidence type="ECO:0000313" key="3">
    <source>
        <dbReference type="Proteomes" id="UP000541444"/>
    </source>
</evidence>
<gene>
    <name evidence="2" type="ORF">GIB67_025257</name>
</gene>
<accession>A0A7J7NB11</accession>
<dbReference type="GO" id="GO:0045892">
    <property type="term" value="P:negative regulation of DNA-templated transcription"/>
    <property type="evidence" value="ECO:0007669"/>
    <property type="project" value="InterPro"/>
</dbReference>
<evidence type="ECO:0008006" key="4">
    <source>
        <dbReference type="Google" id="ProtNLM"/>
    </source>
</evidence>
<dbReference type="OrthoDB" id="754229at2759"/>
<reference evidence="2 3" key="1">
    <citation type="journal article" date="2020" name="IScience">
        <title>Genome Sequencing of the Endangered Kingdonia uniflora (Circaeasteraceae, Ranunculales) Reveals Potential Mechanisms of Evolutionary Specialization.</title>
        <authorList>
            <person name="Sun Y."/>
            <person name="Deng T."/>
            <person name="Zhang A."/>
            <person name="Moore M.J."/>
            <person name="Landis J.B."/>
            <person name="Lin N."/>
            <person name="Zhang H."/>
            <person name="Zhang X."/>
            <person name="Huang J."/>
            <person name="Zhang X."/>
            <person name="Sun H."/>
            <person name="Wang H."/>
        </authorList>
    </citation>
    <scope>NUCLEOTIDE SEQUENCE [LARGE SCALE GENOMIC DNA]</scope>
    <source>
        <strain evidence="2">TB1705</strain>
        <tissue evidence="2">Leaf</tissue>
    </source>
</reference>
<feature type="region of interest" description="Disordered" evidence="1">
    <location>
        <begin position="155"/>
        <end position="204"/>
    </location>
</feature>
<feature type="compositionally biased region" description="Basic and acidic residues" evidence="1">
    <location>
        <begin position="313"/>
        <end position="326"/>
    </location>
</feature>
<dbReference type="AlphaFoldDB" id="A0A7J7NB11"/>
<evidence type="ECO:0000313" key="2">
    <source>
        <dbReference type="EMBL" id="KAF6164431.1"/>
    </source>
</evidence>
<dbReference type="EMBL" id="JACGCM010000926">
    <property type="protein sequence ID" value="KAF6164431.1"/>
    <property type="molecule type" value="Genomic_DNA"/>
</dbReference>
<dbReference type="PANTHER" id="PTHR35504:SF1">
    <property type="entry name" value="PROTEIN EMBRYONIC FLOWER 1"/>
    <property type="match status" value="1"/>
</dbReference>
<organism evidence="2 3">
    <name type="scientific">Kingdonia uniflora</name>
    <dbReference type="NCBI Taxonomy" id="39325"/>
    <lineage>
        <taxon>Eukaryota</taxon>
        <taxon>Viridiplantae</taxon>
        <taxon>Streptophyta</taxon>
        <taxon>Embryophyta</taxon>
        <taxon>Tracheophyta</taxon>
        <taxon>Spermatophyta</taxon>
        <taxon>Magnoliopsida</taxon>
        <taxon>Ranunculales</taxon>
        <taxon>Circaeasteraceae</taxon>
        <taxon>Kingdonia</taxon>
    </lineage>
</organism>
<dbReference type="GO" id="GO:0009910">
    <property type="term" value="P:negative regulation of flower development"/>
    <property type="evidence" value="ECO:0007669"/>
    <property type="project" value="InterPro"/>
</dbReference>
<proteinExistence type="predicted"/>
<feature type="region of interest" description="Disordered" evidence="1">
    <location>
        <begin position="554"/>
        <end position="624"/>
    </location>
</feature>
<name>A0A7J7NB11_9MAGN</name>
<sequence>MFLSVHQDMENNVHGRYKPGENELPMEAALPMEVTPSSKSRISTIDLGSKEVANGAEMQEMKKCRHFSIRGYVSKVRKHNIKICYPFGMIGIREGLAVQADMLPSLDIPDFKCWECTNCVKGLAAISAPTEAGEVTKCSNGLETTVLSSDVNAAMPSHEDAPMSSSGTQHASKEKERRGKTDEYATTNVNGEDFDPSPGSDRNENEAAELHLIGKDNYTSKDMEGKKTTDKIGKLVSKSICSKVFTPKKSPRKKTRLLSDIGQALTLSEKDTKSYFTDQLPKSSLDSNPKDEVPTQENMRKIILGKAKKRVRRDGDPPSESGREIGGEGILIELQSARNDLLEKGKKTIPQGESDNYYGTLSGRTLLPDLNCYPSPQCNSWGESSFINVEDGNLSRMSPQEEVRRKKSITKRLQPWSGTRKRKTGISLVEGGGKKSHPEYSSPALFCQPEVSSGPSNYENATVLENREGLNKQWDQRNNRSEVLSLDGIPMDIVELLAGNLDRKLCNVESSAEKVKVTKPMDFPQAVSNEVSKLHDKGKQVVPSKEKLPGKVKVTKPMDFSPADSNEMPKLPDKGKQVAPSKEKSDAPRKVKVTKPMDFSQAGSNEISKLPDKGTQVEPFKENSDGYKRKRFSKSHQLQSRGFMRFPLLPQCREMPPSDFQFHIVNSRRNCGNSSFVWNEDVARERGYLPQAIPQQQSSYLENNGVWPPMKQNCNDFRTTCPLDGAADCRDMSRMSQNLEILPRGPKPLAPHASFQDREKWISEANQRTYLEHQFPPLERGKGTHQANGAEPLELYAKATIPAMDLLKFMDRRLDRAENVDTRKDQSFFRNSEASVQGTFSNFSDKSRQSWKSFGRLPPVPKFNAVGSTALQNESVPGDIFSAKLMSSSFKSLTAEKQRPKTPSQPCAWESYMAISIDGVPDKYNELSSSKDLPNMKSGVVGTGTCTPMLEICNFNQNPAEFNYIGKGNKFMIGAKDLRRRRR</sequence>
<feature type="region of interest" description="Disordered" evidence="1">
    <location>
        <begin position="307"/>
        <end position="326"/>
    </location>
</feature>
<dbReference type="GO" id="GO:0048367">
    <property type="term" value="P:shoot system development"/>
    <property type="evidence" value="ECO:0007669"/>
    <property type="project" value="InterPro"/>
</dbReference>
<protein>
    <recommendedName>
        <fullName evidence="4">Embryonic flower 1</fullName>
    </recommendedName>
</protein>
<feature type="compositionally biased region" description="Basic and acidic residues" evidence="1">
    <location>
        <begin position="570"/>
        <end position="589"/>
    </location>
</feature>
<feature type="compositionally biased region" description="Basic and acidic residues" evidence="1">
    <location>
        <begin position="171"/>
        <end position="183"/>
    </location>
</feature>
<keyword evidence="3" id="KW-1185">Reference proteome</keyword>
<dbReference type="PANTHER" id="PTHR35504">
    <property type="entry name" value="PROTEIN EMBRYONIC FLOWER 1"/>
    <property type="match status" value="1"/>
</dbReference>
<dbReference type="Proteomes" id="UP000541444">
    <property type="component" value="Unassembled WGS sequence"/>
</dbReference>